<dbReference type="RefSeq" id="WP_284326038.1">
    <property type="nucleotide sequence ID" value="NZ_BSPP01000010.1"/>
</dbReference>
<gene>
    <name evidence="5" type="ORF">GCM10010873_28450</name>
</gene>
<evidence type="ECO:0000313" key="5">
    <source>
        <dbReference type="EMBL" id="GLS87871.1"/>
    </source>
</evidence>
<dbReference type="PANTHER" id="PTHR30290">
    <property type="entry name" value="PERIPLASMIC BINDING COMPONENT OF ABC TRANSPORTER"/>
    <property type="match status" value="1"/>
</dbReference>
<dbReference type="InterPro" id="IPR006311">
    <property type="entry name" value="TAT_signal"/>
</dbReference>
<dbReference type="PROSITE" id="PS51318">
    <property type="entry name" value="TAT"/>
    <property type="match status" value="1"/>
</dbReference>
<dbReference type="GO" id="GO:0043190">
    <property type="term" value="C:ATP-binding cassette (ABC) transporter complex"/>
    <property type="evidence" value="ECO:0007669"/>
    <property type="project" value="InterPro"/>
</dbReference>
<dbReference type="Gene3D" id="3.40.190.10">
    <property type="entry name" value="Periplasmic binding protein-like II"/>
    <property type="match status" value="1"/>
</dbReference>
<name>A0AA37U3K3_9RHOB</name>
<dbReference type="AlphaFoldDB" id="A0AA37U3K3"/>
<keyword evidence="3" id="KW-0732">Signal</keyword>
<proteinExistence type="inferred from homology"/>
<dbReference type="InterPro" id="IPR000914">
    <property type="entry name" value="SBP_5_dom"/>
</dbReference>
<dbReference type="PIRSF" id="PIRSF002741">
    <property type="entry name" value="MppA"/>
    <property type="match status" value="1"/>
</dbReference>
<sequence>MTDTRTTERDLHPAAYMHAQEVQDGKLSRREFLSRTTALGVSAVAAYGLLGLSAPAKAQDAKVGGILRCAMEVKAQKDPRTADWPQIANIYRGWLEYLIQYNADGTFEGRLLESWEANADATEYTLKVRQGVTWNNGDAFTADDVVRMFTRWTDGSVDGNAMASRFAGLVESVAAKNADGTDKMDEAGAAVMVNKLRDGAVTKVDEATVKLAMSQSDIAVVANLADYPAAVVHSSYVDGSDPATNAIGTGPYIPQEVSVGQKVVLVRAPNHTWWGGTAPLDEVHYIDFGTDPSAMVQLAGSDEIDTNYETTGDFIEQMDGLGWKKIEAVTASTIVMRMNSANGDLYKDKAVRQAIQKAVDPKVVLELGYNGLGTTAENHHACPIHPEYAKIAPQVIDPAGLMPALKAAGLDTTEFEIISLDDGFEAATTDAVAAQLRDAGATVKRTVMPGSTFWNDWQKYPFSSTTWNHRPLAVQNMSLAYTSTGSWNETGMANADFDAAMTKALALDNADARREVMVTLETILQDEGYIIQPYWRSLFRHAKEGVNVEMHPSFEHHHYKWSLS</sequence>
<dbReference type="Gene3D" id="3.10.105.10">
    <property type="entry name" value="Dipeptide-binding Protein, Domain 3"/>
    <property type="match status" value="1"/>
</dbReference>
<evidence type="ECO:0000256" key="3">
    <source>
        <dbReference type="ARBA" id="ARBA00022729"/>
    </source>
</evidence>
<dbReference type="SUPFAM" id="SSF53850">
    <property type="entry name" value="Periplasmic binding protein-like II"/>
    <property type="match status" value="1"/>
</dbReference>
<feature type="domain" description="Solute-binding protein family 5" evidence="4">
    <location>
        <begin position="107"/>
        <end position="486"/>
    </location>
</feature>
<keyword evidence="6" id="KW-1185">Reference proteome</keyword>
<accession>A0AA37U3K3</accession>
<dbReference type="CDD" id="cd08503">
    <property type="entry name" value="PBP2_NikA_DppA_OppA_like_17"/>
    <property type="match status" value="1"/>
</dbReference>
<comment type="caution">
    <text evidence="5">The sequence shown here is derived from an EMBL/GenBank/DDBJ whole genome shotgun (WGS) entry which is preliminary data.</text>
</comment>
<dbReference type="GO" id="GO:0030288">
    <property type="term" value="C:outer membrane-bounded periplasmic space"/>
    <property type="evidence" value="ECO:0007669"/>
    <property type="project" value="UniProtKB-ARBA"/>
</dbReference>
<dbReference type="Pfam" id="PF00496">
    <property type="entry name" value="SBP_bac_5"/>
    <property type="match status" value="1"/>
</dbReference>
<dbReference type="InterPro" id="IPR039424">
    <property type="entry name" value="SBP_5"/>
</dbReference>
<evidence type="ECO:0000256" key="2">
    <source>
        <dbReference type="ARBA" id="ARBA00005695"/>
    </source>
</evidence>
<protein>
    <submittedName>
        <fullName evidence="5">Diguanylate cyclase</fullName>
    </submittedName>
</protein>
<comment type="similarity">
    <text evidence="2">Belongs to the bacterial solute-binding protein 5 family.</text>
</comment>
<dbReference type="EMBL" id="BSPP01000010">
    <property type="protein sequence ID" value="GLS87871.1"/>
    <property type="molecule type" value="Genomic_DNA"/>
</dbReference>
<dbReference type="Proteomes" id="UP001157355">
    <property type="component" value="Unassembled WGS sequence"/>
</dbReference>
<dbReference type="GO" id="GO:1904680">
    <property type="term" value="F:peptide transmembrane transporter activity"/>
    <property type="evidence" value="ECO:0007669"/>
    <property type="project" value="TreeGrafter"/>
</dbReference>
<dbReference type="InterPro" id="IPR030678">
    <property type="entry name" value="Peptide/Ni-bd"/>
</dbReference>
<organism evidence="5 6">
    <name type="scientific">Cypionkella aquatica</name>
    <dbReference type="NCBI Taxonomy" id="1756042"/>
    <lineage>
        <taxon>Bacteria</taxon>
        <taxon>Pseudomonadati</taxon>
        <taxon>Pseudomonadota</taxon>
        <taxon>Alphaproteobacteria</taxon>
        <taxon>Rhodobacterales</taxon>
        <taxon>Paracoccaceae</taxon>
        <taxon>Cypionkella</taxon>
    </lineage>
</organism>
<dbReference type="GO" id="GO:0015833">
    <property type="term" value="P:peptide transport"/>
    <property type="evidence" value="ECO:0007669"/>
    <property type="project" value="TreeGrafter"/>
</dbReference>
<evidence type="ECO:0000256" key="1">
    <source>
        <dbReference type="ARBA" id="ARBA00004418"/>
    </source>
</evidence>
<evidence type="ECO:0000259" key="4">
    <source>
        <dbReference type="Pfam" id="PF00496"/>
    </source>
</evidence>
<dbReference type="PANTHER" id="PTHR30290:SF38">
    <property type="entry name" value="D,D-DIPEPTIDE-BINDING PERIPLASMIC PROTEIN DDPA-RELATED"/>
    <property type="match status" value="1"/>
</dbReference>
<reference evidence="5 6" key="1">
    <citation type="journal article" date="2014" name="Int. J. Syst. Evol. Microbiol.">
        <title>Complete genome sequence of Corynebacterium casei LMG S-19264T (=DSM 44701T), isolated from a smear-ripened cheese.</title>
        <authorList>
            <consortium name="US DOE Joint Genome Institute (JGI-PGF)"/>
            <person name="Walter F."/>
            <person name="Albersmeier A."/>
            <person name="Kalinowski J."/>
            <person name="Ruckert C."/>
        </authorList>
    </citation>
    <scope>NUCLEOTIDE SEQUENCE [LARGE SCALE GENOMIC DNA]</scope>
    <source>
        <strain evidence="5 6">NBRC 111766</strain>
    </source>
</reference>
<comment type="subcellular location">
    <subcellularLocation>
        <location evidence="1">Periplasm</location>
    </subcellularLocation>
</comment>
<evidence type="ECO:0000313" key="6">
    <source>
        <dbReference type="Proteomes" id="UP001157355"/>
    </source>
</evidence>